<evidence type="ECO:0000313" key="3">
    <source>
        <dbReference type="Proteomes" id="UP000609651"/>
    </source>
</evidence>
<gene>
    <name evidence="2" type="ORF">LzC2_35990</name>
</gene>
<feature type="region of interest" description="Disordered" evidence="1">
    <location>
        <begin position="60"/>
        <end position="84"/>
    </location>
</feature>
<dbReference type="Proteomes" id="UP000609651">
    <property type="component" value="Unassembled WGS sequence"/>
</dbReference>
<reference evidence="2 3" key="1">
    <citation type="journal article" date="2020" name="Syst. Appl. Microbiol.">
        <title>Alienimonas chondri sp. nov., a novel planctomycete isolated from the biofilm of the red alga Chondrus crispus.</title>
        <authorList>
            <person name="Vitorino I."/>
            <person name="Albuquerque L."/>
            <person name="Wiegand S."/>
            <person name="Kallscheuer N."/>
            <person name="da Costa M.S."/>
            <person name="Lobo-da-Cunha A."/>
            <person name="Jogler C."/>
            <person name="Lage O.M."/>
        </authorList>
    </citation>
    <scope>NUCLEOTIDE SEQUENCE [LARGE SCALE GENOMIC DNA]</scope>
    <source>
        <strain evidence="2 3">LzC2</strain>
    </source>
</reference>
<evidence type="ECO:0000256" key="1">
    <source>
        <dbReference type="SAM" id="MobiDB-lite"/>
    </source>
</evidence>
<proteinExistence type="predicted"/>
<accession>A0ABX1VHB7</accession>
<organism evidence="2 3">
    <name type="scientific">Alienimonas chondri</name>
    <dbReference type="NCBI Taxonomy" id="2681879"/>
    <lineage>
        <taxon>Bacteria</taxon>
        <taxon>Pseudomonadati</taxon>
        <taxon>Planctomycetota</taxon>
        <taxon>Planctomycetia</taxon>
        <taxon>Planctomycetales</taxon>
        <taxon>Planctomycetaceae</taxon>
        <taxon>Alienimonas</taxon>
    </lineage>
</organism>
<dbReference type="RefSeq" id="WP_171189406.1">
    <property type="nucleotide sequence ID" value="NZ_WTPX01000160.1"/>
</dbReference>
<evidence type="ECO:0000313" key="2">
    <source>
        <dbReference type="EMBL" id="NNJ27494.1"/>
    </source>
</evidence>
<feature type="compositionally biased region" description="Basic and acidic residues" evidence="1">
    <location>
        <begin position="60"/>
        <end position="69"/>
    </location>
</feature>
<keyword evidence="3" id="KW-1185">Reference proteome</keyword>
<protein>
    <recommendedName>
        <fullName evidence="4">DUF2066 domain-containing protein</fullName>
    </recommendedName>
</protein>
<comment type="caution">
    <text evidence="2">The sequence shown here is derived from an EMBL/GenBank/DDBJ whole genome shotgun (WGS) entry which is preliminary data.</text>
</comment>
<name>A0ABX1VHB7_9PLAN</name>
<sequence length="460" mass="47282">MTARLSRRPSYRAIGARATGWMLLAATMAGGPAVSEVSAQERNRAGYGPSMAERRAAVRLAQRERDAARRRPTRPASSGYSFGDFSGGVPNAALSGPREMAGGRVGDERSADGLVTQVRVVVLVDGAAGVLGTRRWRESLAALGADTSVRTGRPGDSIGVTENVGVGLRTVIATGRLTSNGALEFPGQSFQPSDRQALSDWVDSLTTHGAAGDPNGQPLWGLSQTQFRAVFTALSAPSPAEFVAVSDGPIGPALLALELPPTLPVRFSAAAKAKLAGPDPALGDGALPAFSKGAALAAALARRGLAFHPARTPAGSLELAIDLRPPGDELTAIPGTAEAEVAGAEPPAGAWPVGWRTAAGPGRLAAAGGLFTLTTLGVRESTLNDFAKAVEAESGVPVVMDVAALRSVGVDPAADTVSVPPGRGTWDKAVRYAVAEHALKSELRRDEAGHGFLWVTPARR</sequence>
<feature type="compositionally biased region" description="Low complexity" evidence="1">
    <location>
        <begin position="74"/>
        <end position="84"/>
    </location>
</feature>
<dbReference type="EMBL" id="WTPX01000160">
    <property type="protein sequence ID" value="NNJ27494.1"/>
    <property type="molecule type" value="Genomic_DNA"/>
</dbReference>
<evidence type="ECO:0008006" key="4">
    <source>
        <dbReference type="Google" id="ProtNLM"/>
    </source>
</evidence>